<dbReference type="PANTHER" id="PTHR22916">
    <property type="entry name" value="GLYCOSYLTRANSFERASE"/>
    <property type="match status" value="1"/>
</dbReference>
<dbReference type="Proteomes" id="UP000242560">
    <property type="component" value="Unassembled WGS sequence"/>
</dbReference>
<keyword evidence="2" id="KW-0808">Transferase</keyword>
<feature type="domain" description="Glycosyltransferase 2-like" evidence="1">
    <location>
        <begin position="3"/>
        <end position="134"/>
    </location>
</feature>
<evidence type="ECO:0000259" key="1">
    <source>
        <dbReference type="Pfam" id="PF00535"/>
    </source>
</evidence>
<dbReference type="Gene3D" id="3.90.550.10">
    <property type="entry name" value="Spore Coat Polysaccharide Biosynthesis Protein SpsA, Chain A"/>
    <property type="match status" value="1"/>
</dbReference>
<dbReference type="Pfam" id="PF00535">
    <property type="entry name" value="Glycos_transf_2"/>
    <property type="match status" value="1"/>
</dbReference>
<proteinExistence type="predicted"/>
<dbReference type="GO" id="GO:0016758">
    <property type="term" value="F:hexosyltransferase activity"/>
    <property type="evidence" value="ECO:0007669"/>
    <property type="project" value="UniProtKB-ARBA"/>
</dbReference>
<reference evidence="3" key="1">
    <citation type="submission" date="2016-10" db="EMBL/GenBank/DDBJ databases">
        <authorList>
            <person name="Varghese N."/>
            <person name="Submissions S."/>
        </authorList>
    </citation>
    <scope>NUCLEOTIDE SEQUENCE [LARGE SCALE GENOMIC DNA]</scope>
    <source>
        <strain evidence="3">DSM 22251</strain>
    </source>
</reference>
<dbReference type="AlphaFoldDB" id="A0A1I3JP46"/>
<dbReference type="InterPro" id="IPR029044">
    <property type="entry name" value="Nucleotide-diphossugar_trans"/>
</dbReference>
<evidence type="ECO:0000313" key="2">
    <source>
        <dbReference type="EMBL" id="SFI61675.1"/>
    </source>
</evidence>
<evidence type="ECO:0000313" key="3">
    <source>
        <dbReference type="Proteomes" id="UP000242560"/>
    </source>
</evidence>
<dbReference type="SUPFAM" id="SSF53448">
    <property type="entry name" value="Nucleotide-diphospho-sugar transferases"/>
    <property type="match status" value="1"/>
</dbReference>
<sequence>MISVIIPLYNAEKSIEKTLDSIRNQTWKGEFEIFVVNDGSTDGSAAVVESYMKQRPLKITLLNQENLGVSVARNAAMRLTTAEYIALLDADDEWLPDKTERQMDVFEDRNLDVDFLGCLRKNQKILWPFRVQKNNLAKVTFRKLLLRNEVQPSTVIFKTEILKKTSFFGENFRFAEDLNFWLKISEHCKMYILNEELILAGAGKRSFGVSGLSANLLEMEKGFQRNLKELLALKKIGFAEYGAYFAFYKMKFLVRIARNFYFKKQGR</sequence>
<name>A0A1I3JP46_9FLAO</name>
<gene>
    <name evidence="2" type="ORF">SAMN05421638_0283</name>
</gene>
<dbReference type="RefSeq" id="WP_177179767.1">
    <property type="nucleotide sequence ID" value="NZ_FORQ01000001.1"/>
</dbReference>
<accession>A0A1I3JP46</accession>
<protein>
    <submittedName>
        <fullName evidence="2">Glycosyltransferase involved in cell wall bisynthesis</fullName>
    </submittedName>
</protein>
<dbReference type="PANTHER" id="PTHR22916:SF3">
    <property type="entry name" value="UDP-GLCNAC:BETAGAL BETA-1,3-N-ACETYLGLUCOSAMINYLTRANSFERASE-LIKE PROTEIN 1"/>
    <property type="match status" value="1"/>
</dbReference>
<dbReference type="InterPro" id="IPR001173">
    <property type="entry name" value="Glyco_trans_2-like"/>
</dbReference>
<keyword evidence="3" id="KW-1185">Reference proteome</keyword>
<dbReference type="CDD" id="cd00761">
    <property type="entry name" value="Glyco_tranf_GTA_type"/>
    <property type="match status" value="1"/>
</dbReference>
<dbReference type="EMBL" id="FORQ01000001">
    <property type="protein sequence ID" value="SFI61675.1"/>
    <property type="molecule type" value="Genomic_DNA"/>
</dbReference>
<organism evidence="2 3">
    <name type="scientific">Kaistella treverensis</name>
    <dbReference type="NCBI Taxonomy" id="631455"/>
    <lineage>
        <taxon>Bacteria</taxon>
        <taxon>Pseudomonadati</taxon>
        <taxon>Bacteroidota</taxon>
        <taxon>Flavobacteriia</taxon>
        <taxon>Flavobacteriales</taxon>
        <taxon>Weeksellaceae</taxon>
        <taxon>Chryseobacterium group</taxon>
        <taxon>Kaistella</taxon>
    </lineage>
</organism>